<proteinExistence type="predicted"/>
<evidence type="ECO:0000313" key="1">
    <source>
        <dbReference type="EMBL" id="MBV4355585.1"/>
    </source>
</evidence>
<gene>
    <name evidence="1" type="ORF">KTO63_00405</name>
</gene>
<sequence>MKYSLAVALLCSALLFYCKPPATKINEHKALDGTWQLVSALSITKQDTVVTFPVKNQQVIKMFNQSHFAFFKHDLSGGKDSTAVFGAGSGSYTLDGENYSEHLEYCNARGWENNDFHFTLTINSDTLIQRGVEKIDSLGVDRVIEEKYRRVEN</sequence>
<reference evidence="1" key="1">
    <citation type="submission" date="2021-06" db="EMBL/GenBank/DDBJ databases">
        <authorList>
            <person name="Huq M.A."/>
        </authorList>
    </citation>
    <scope>NUCLEOTIDE SEQUENCE</scope>
    <source>
        <strain evidence="1">MAH-26</strain>
    </source>
</reference>
<keyword evidence="2" id="KW-1185">Reference proteome</keyword>
<evidence type="ECO:0008006" key="3">
    <source>
        <dbReference type="Google" id="ProtNLM"/>
    </source>
</evidence>
<dbReference type="EMBL" id="JAHSPG010000001">
    <property type="protein sequence ID" value="MBV4355585.1"/>
    <property type="molecule type" value="Genomic_DNA"/>
</dbReference>
<dbReference type="AlphaFoldDB" id="A0A9E2S920"/>
<organism evidence="1 2">
    <name type="scientific">Pinibacter aurantiacus</name>
    <dbReference type="NCBI Taxonomy" id="2851599"/>
    <lineage>
        <taxon>Bacteria</taxon>
        <taxon>Pseudomonadati</taxon>
        <taxon>Bacteroidota</taxon>
        <taxon>Chitinophagia</taxon>
        <taxon>Chitinophagales</taxon>
        <taxon>Chitinophagaceae</taxon>
        <taxon>Pinibacter</taxon>
    </lineage>
</organism>
<protein>
    <recommendedName>
        <fullName evidence="3">Lipocalin-like domain-containing protein</fullName>
    </recommendedName>
</protein>
<comment type="caution">
    <text evidence="1">The sequence shown here is derived from an EMBL/GenBank/DDBJ whole genome shotgun (WGS) entry which is preliminary data.</text>
</comment>
<dbReference type="Proteomes" id="UP000812270">
    <property type="component" value="Unassembled WGS sequence"/>
</dbReference>
<dbReference type="Gene3D" id="2.40.128.490">
    <property type="entry name" value="Uncharacterised protein PF14869, DUF4488"/>
    <property type="match status" value="1"/>
</dbReference>
<accession>A0A9E2S920</accession>
<name>A0A9E2S920_9BACT</name>
<evidence type="ECO:0000313" key="2">
    <source>
        <dbReference type="Proteomes" id="UP000812270"/>
    </source>
</evidence>